<keyword evidence="2" id="KW-1185">Reference proteome</keyword>
<accession>A0ABU1IQ83</accession>
<proteinExistence type="predicted"/>
<gene>
    <name evidence="1" type="ORF">JOE21_001916</name>
</gene>
<name>A0ABU1IQ83_9BACL</name>
<evidence type="ECO:0000313" key="2">
    <source>
        <dbReference type="Proteomes" id="UP001185012"/>
    </source>
</evidence>
<comment type="caution">
    <text evidence="1">The sequence shown here is derived from an EMBL/GenBank/DDBJ whole genome shotgun (WGS) entry which is preliminary data.</text>
</comment>
<evidence type="ECO:0008006" key="3">
    <source>
        <dbReference type="Google" id="ProtNLM"/>
    </source>
</evidence>
<dbReference type="Proteomes" id="UP001185012">
    <property type="component" value="Unassembled WGS sequence"/>
</dbReference>
<dbReference type="EMBL" id="JAVDQG010000004">
    <property type="protein sequence ID" value="MDR6225910.1"/>
    <property type="molecule type" value="Genomic_DNA"/>
</dbReference>
<dbReference type="InterPro" id="IPR021246">
    <property type="entry name" value="DUF2797"/>
</dbReference>
<protein>
    <recommendedName>
        <fullName evidence="3">DUF2797 domain-containing protein</fullName>
    </recommendedName>
</protein>
<sequence length="273" mass="31922">MEGRGWPLVWTGHLKPMEPRWETPVRYRLSLGEESVELNTLLGDEIQIRFEGEKACRHCGRRIRKTYNQGYCYPCFRDLAENDLCIVKPHQCHFHEGTCRDESFGNAHCMQPHLVYLALSSGVKVGITRKTNAYNRWMNQGAVKAVPIAEVPTRKESGELELHLSQYLSDRTDWRRMLKNEIEERDLLQVREEILPHIPERFHPFLLEGEEVCRFRYPLLSTPEKIKTINLDKQEEVRGRLLGIKAQYLILDIGVFNVRKFTGYRVQIARMAG</sequence>
<dbReference type="Pfam" id="PF10977">
    <property type="entry name" value="DUF2797"/>
    <property type="match status" value="1"/>
</dbReference>
<reference evidence="1 2" key="1">
    <citation type="submission" date="2023-07" db="EMBL/GenBank/DDBJ databases">
        <title>Genomic Encyclopedia of Type Strains, Phase IV (KMG-IV): sequencing the most valuable type-strain genomes for metagenomic binning, comparative biology and taxonomic classification.</title>
        <authorList>
            <person name="Goeker M."/>
        </authorList>
    </citation>
    <scope>NUCLEOTIDE SEQUENCE [LARGE SCALE GENOMIC DNA]</scope>
    <source>
        <strain evidence="1 2">DSM 45903</strain>
    </source>
</reference>
<evidence type="ECO:0000313" key="1">
    <source>
        <dbReference type="EMBL" id="MDR6225910.1"/>
    </source>
</evidence>
<organism evidence="1 2">
    <name type="scientific">Desmospora profundinema</name>
    <dbReference type="NCBI Taxonomy" id="1571184"/>
    <lineage>
        <taxon>Bacteria</taxon>
        <taxon>Bacillati</taxon>
        <taxon>Bacillota</taxon>
        <taxon>Bacilli</taxon>
        <taxon>Bacillales</taxon>
        <taxon>Thermoactinomycetaceae</taxon>
        <taxon>Desmospora</taxon>
    </lineage>
</organism>